<evidence type="ECO:0000313" key="1">
    <source>
        <dbReference type="EMBL" id="SDN42795.1"/>
    </source>
</evidence>
<sequence length="498" mass="57998">MPTKNYALTLKNMVTLTQTKLHVLAEVVGYDISYISKWSSGIKLPSSRCIEQVNEAMSLYFAKSIILHHKQENFCDTFNITAPIHDGKELNIEIQRLLCAAYQASIKGNQLHKPKEKDSLFSKIVIGKLNATMFLSKLLQEELSQVNDTGDLLVFGEFCTLADMGLWNYFDSVQLNASRITIRVGLDVDKLDKKVKYMQHLYWTLNAYLDYDFMFYDSQKLEHTNLIILKDRFVVQYSLNADDTITMCSCISDKDLVQTIYDEFILSFVHQPCLITPMKSLGMNEMGFRTGFYATNHFSFFLTNGIEFLLPRKVFDSIINSIDESTQSQDLVMQVERLRVTWEELLDRVDVDFIIPTTSIIRYIETGYIYLTDIEYNLTLDERKEHYTSILNAMKSNHNITMGIINSSVKATDYQGYNLSFYSNHSSCFFKKNKQYIHNDAYSFYVITNKRLLDIIQKGFDYLKKLPMYHTYSADEITKTYEMYQSLITRMLTLREKQ</sequence>
<keyword evidence="2" id="KW-1185">Reference proteome</keyword>
<organism evidence="1 2">
    <name type="scientific">Megasphaera paucivorans</name>
    <dbReference type="NCBI Taxonomy" id="349095"/>
    <lineage>
        <taxon>Bacteria</taxon>
        <taxon>Bacillati</taxon>
        <taxon>Bacillota</taxon>
        <taxon>Negativicutes</taxon>
        <taxon>Veillonellales</taxon>
        <taxon>Veillonellaceae</taxon>
        <taxon>Megasphaera</taxon>
    </lineage>
</organism>
<dbReference type="OrthoDB" id="1783193at2"/>
<dbReference type="Proteomes" id="UP000199309">
    <property type="component" value="Unassembled WGS sequence"/>
</dbReference>
<dbReference type="AlphaFoldDB" id="A0A1H0BAX3"/>
<name>A0A1H0BAX3_9FIRM</name>
<accession>A0A1H0BAX3</accession>
<evidence type="ECO:0000313" key="2">
    <source>
        <dbReference type="Proteomes" id="UP000199309"/>
    </source>
</evidence>
<dbReference type="RefSeq" id="WP_091652966.1">
    <property type="nucleotide sequence ID" value="NZ_FNHQ01000048.1"/>
</dbReference>
<proteinExistence type="predicted"/>
<gene>
    <name evidence="1" type="ORF">SAMN05660299_02704</name>
</gene>
<reference evidence="1 2" key="1">
    <citation type="submission" date="2016-10" db="EMBL/GenBank/DDBJ databases">
        <authorList>
            <person name="de Groot N.N."/>
        </authorList>
    </citation>
    <scope>NUCLEOTIDE SEQUENCE [LARGE SCALE GENOMIC DNA]</scope>
    <source>
        <strain evidence="1 2">DSM 16981</strain>
    </source>
</reference>
<protein>
    <submittedName>
        <fullName evidence="1">Uncharacterized protein</fullName>
    </submittedName>
</protein>
<dbReference type="EMBL" id="FNHQ01000048">
    <property type="protein sequence ID" value="SDN42795.1"/>
    <property type="molecule type" value="Genomic_DNA"/>
</dbReference>